<dbReference type="CDD" id="cd01949">
    <property type="entry name" value="GGDEF"/>
    <property type="match status" value="1"/>
</dbReference>
<dbReference type="AlphaFoldDB" id="A0A918AUV5"/>
<dbReference type="PROSITE" id="PS51832">
    <property type="entry name" value="HD_GYP"/>
    <property type="match status" value="1"/>
</dbReference>
<dbReference type="PANTHER" id="PTHR45138:SF24">
    <property type="entry name" value="DIGUANYLATE CYCLASE DGCC-RELATED"/>
    <property type="match status" value="1"/>
</dbReference>
<dbReference type="Pfam" id="PF00990">
    <property type="entry name" value="GGDEF"/>
    <property type="match status" value="1"/>
</dbReference>
<dbReference type="Gene3D" id="3.30.70.270">
    <property type="match status" value="1"/>
</dbReference>
<feature type="domain" description="GGDEF" evidence="3">
    <location>
        <begin position="369"/>
        <end position="503"/>
    </location>
</feature>
<evidence type="ECO:0000256" key="1">
    <source>
        <dbReference type="SAM" id="MobiDB-lite"/>
    </source>
</evidence>
<dbReference type="SUPFAM" id="SSF55073">
    <property type="entry name" value="Nucleotide cyclase"/>
    <property type="match status" value="1"/>
</dbReference>
<proteinExistence type="predicted"/>
<feature type="transmembrane region" description="Helical" evidence="2">
    <location>
        <begin position="213"/>
        <end position="232"/>
    </location>
</feature>
<evidence type="ECO:0000256" key="2">
    <source>
        <dbReference type="SAM" id="Phobius"/>
    </source>
</evidence>
<dbReference type="InterPro" id="IPR043128">
    <property type="entry name" value="Rev_trsase/Diguanyl_cyclase"/>
</dbReference>
<evidence type="ECO:0000313" key="5">
    <source>
        <dbReference type="EMBL" id="GGP87646.1"/>
    </source>
</evidence>
<protein>
    <recommendedName>
        <fullName evidence="7">Diguanylate cyclase (GGDEF)-like protein</fullName>
    </recommendedName>
</protein>
<keyword evidence="2" id="KW-1133">Transmembrane helix</keyword>
<comment type="caution">
    <text evidence="5">The sequence shown here is derived from an EMBL/GenBank/DDBJ whole genome shotgun (WGS) entry which is preliminary data.</text>
</comment>
<evidence type="ECO:0000259" key="4">
    <source>
        <dbReference type="PROSITE" id="PS51832"/>
    </source>
</evidence>
<dbReference type="CDD" id="cd00077">
    <property type="entry name" value="HDc"/>
    <property type="match status" value="1"/>
</dbReference>
<dbReference type="PANTHER" id="PTHR45138">
    <property type="entry name" value="REGULATORY COMPONENTS OF SENSORY TRANSDUCTION SYSTEM"/>
    <property type="match status" value="1"/>
</dbReference>
<dbReference type="InterPro" id="IPR029787">
    <property type="entry name" value="Nucleotide_cyclase"/>
</dbReference>
<dbReference type="EMBL" id="BMRG01000036">
    <property type="protein sequence ID" value="GGP87646.1"/>
    <property type="molecule type" value="Genomic_DNA"/>
</dbReference>
<evidence type="ECO:0000313" key="6">
    <source>
        <dbReference type="Proteomes" id="UP000639606"/>
    </source>
</evidence>
<reference evidence="5" key="1">
    <citation type="journal article" date="2014" name="Int. J. Syst. Evol. Microbiol.">
        <title>Complete genome sequence of Corynebacterium casei LMG S-19264T (=DSM 44701T), isolated from a smear-ripened cheese.</title>
        <authorList>
            <consortium name="US DOE Joint Genome Institute (JGI-PGF)"/>
            <person name="Walter F."/>
            <person name="Albersmeier A."/>
            <person name="Kalinowski J."/>
            <person name="Ruckert C."/>
        </authorList>
    </citation>
    <scope>NUCLEOTIDE SEQUENCE</scope>
    <source>
        <strain evidence="5">JCM 3313</strain>
    </source>
</reference>
<dbReference type="GO" id="GO:1902201">
    <property type="term" value="P:negative regulation of bacterial-type flagellum-dependent cell motility"/>
    <property type="evidence" value="ECO:0007669"/>
    <property type="project" value="TreeGrafter"/>
</dbReference>
<feature type="domain" description="HD-GYP" evidence="4">
    <location>
        <begin position="506"/>
        <end position="700"/>
    </location>
</feature>
<feature type="compositionally biased region" description="Gly residues" evidence="1">
    <location>
        <begin position="1"/>
        <end position="12"/>
    </location>
</feature>
<dbReference type="InterPro" id="IPR000160">
    <property type="entry name" value="GGDEF_dom"/>
</dbReference>
<dbReference type="InterPro" id="IPR037522">
    <property type="entry name" value="HD_GYP_dom"/>
</dbReference>
<evidence type="ECO:0000259" key="3">
    <source>
        <dbReference type="PROSITE" id="PS50887"/>
    </source>
</evidence>
<dbReference type="Pfam" id="PF13487">
    <property type="entry name" value="HD_5"/>
    <property type="match status" value="1"/>
</dbReference>
<feature type="region of interest" description="Disordered" evidence="1">
    <location>
        <begin position="1"/>
        <end position="24"/>
    </location>
</feature>
<feature type="transmembrane region" description="Helical" evidence="2">
    <location>
        <begin position="87"/>
        <end position="109"/>
    </location>
</feature>
<feature type="transmembrane region" description="Helical" evidence="2">
    <location>
        <begin position="147"/>
        <end position="167"/>
    </location>
</feature>
<dbReference type="SUPFAM" id="SSF109604">
    <property type="entry name" value="HD-domain/PDEase-like"/>
    <property type="match status" value="1"/>
</dbReference>
<keyword evidence="2" id="KW-0472">Membrane</keyword>
<feature type="transmembrane region" description="Helical" evidence="2">
    <location>
        <begin position="187"/>
        <end position="206"/>
    </location>
</feature>
<dbReference type="SMART" id="SM00267">
    <property type="entry name" value="GGDEF"/>
    <property type="match status" value="1"/>
</dbReference>
<keyword evidence="2" id="KW-0812">Transmembrane</keyword>
<keyword evidence="6" id="KW-1185">Reference proteome</keyword>
<feature type="compositionally biased region" description="Basic and acidic residues" evidence="1">
    <location>
        <begin position="14"/>
        <end position="24"/>
    </location>
</feature>
<feature type="transmembrane region" description="Helical" evidence="2">
    <location>
        <begin position="57"/>
        <end position="75"/>
    </location>
</feature>
<sequence>MRAGTTVGGGGIPDRNRRPRSDQGRSRLWSGYLVLGFCAVALYYALPVPAGGVPSRVLVYCAVSASAAVAVWWGVVRHRPRPRAAWVLLGLSQAVYALADTAFYTAHYVFGQTRYPFVADVLYLAHYPLVVAGLVVLVRARRSGRDLAGLLDAASLTVVAALLSWVFVLGPQTRLGTSPLVEAASVAYPLMDLVLLLVALCLVFGSGPRGAPFVLLTGWLAAILTADTAYVLQRLAGTYEAGNFLDAVWLAGNLALGACALHPAMSGLGLPAEAPEPRLSAPRLALPSAGALVGPAVLLVEHAKGEWRDVPVIAACCAVLFALGAARLAGMAVDQRRLATTDSLTLLRSRRYFEARLADDVAAARRSGVPLGVVILDVDRFKSVNDRFGHPAGDRVLVEVADRLRAVAGPGAVLARYGGEEFAVVVTGPQAEDPSGLAERLRDGVSRRPVRLDDRTSITVTVSAGTAVFEPRHDSAQALVSAADRALYLAKGSGRDRVVAGGAVSPEDPLVGYLDQVADLVDLRLACPGRSLAIAEWARTVAGHLDLPPARVRTAGRAGRLLDVGLAVLPEELLVRPGPLTEREWELLRAHPDSGARLVAVLPEEGEVVAAIRGHHERWDGSGYPEGLAGEEIGVEARVLAVCDAWAAMCADHPYRGALSREQAVAELRAGRGTQFDPRLVDVFLDLVERGAVGDLAAGLALTRPV</sequence>
<dbReference type="FunFam" id="3.30.70.270:FF:000001">
    <property type="entry name" value="Diguanylate cyclase domain protein"/>
    <property type="match status" value="1"/>
</dbReference>
<organism evidence="5 6">
    <name type="scientific">Saccharothrix coeruleofusca</name>
    <dbReference type="NCBI Taxonomy" id="33919"/>
    <lineage>
        <taxon>Bacteria</taxon>
        <taxon>Bacillati</taxon>
        <taxon>Actinomycetota</taxon>
        <taxon>Actinomycetes</taxon>
        <taxon>Pseudonocardiales</taxon>
        <taxon>Pseudonocardiaceae</taxon>
        <taxon>Saccharothrix</taxon>
    </lineage>
</organism>
<dbReference type="Gene3D" id="1.10.3210.10">
    <property type="entry name" value="Hypothetical protein af1432"/>
    <property type="match status" value="1"/>
</dbReference>
<accession>A0A918AUV5</accession>
<feature type="transmembrane region" description="Helical" evidence="2">
    <location>
        <begin position="28"/>
        <end position="45"/>
    </location>
</feature>
<dbReference type="InterPro" id="IPR003607">
    <property type="entry name" value="HD/PDEase_dom"/>
</dbReference>
<dbReference type="InterPro" id="IPR050469">
    <property type="entry name" value="Diguanylate_Cyclase"/>
</dbReference>
<dbReference type="GO" id="GO:0043709">
    <property type="term" value="P:cell adhesion involved in single-species biofilm formation"/>
    <property type="evidence" value="ECO:0007669"/>
    <property type="project" value="TreeGrafter"/>
</dbReference>
<reference evidence="5" key="2">
    <citation type="submission" date="2020-09" db="EMBL/GenBank/DDBJ databases">
        <authorList>
            <person name="Sun Q."/>
            <person name="Ohkuma M."/>
        </authorList>
    </citation>
    <scope>NUCLEOTIDE SEQUENCE</scope>
    <source>
        <strain evidence="5">JCM 3313</strain>
    </source>
</reference>
<dbReference type="GO" id="GO:0052621">
    <property type="term" value="F:diguanylate cyclase activity"/>
    <property type="evidence" value="ECO:0007669"/>
    <property type="project" value="TreeGrafter"/>
</dbReference>
<dbReference type="Proteomes" id="UP000639606">
    <property type="component" value="Unassembled WGS sequence"/>
</dbReference>
<name>A0A918AUV5_9PSEU</name>
<evidence type="ECO:0008006" key="7">
    <source>
        <dbReference type="Google" id="ProtNLM"/>
    </source>
</evidence>
<dbReference type="GO" id="GO:0005886">
    <property type="term" value="C:plasma membrane"/>
    <property type="evidence" value="ECO:0007669"/>
    <property type="project" value="TreeGrafter"/>
</dbReference>
<dbReference type="PROSITE" id="PS50887">
    <property type="entry name" value="GGDEF"/>
    <property type="match status" value="1"/>
</dbReference>
<feature type="transmembrane region" description="Helical" evidence="2">
    <location>
        <begin position="121"/>
        <end position="140"/>
    </location>
</feature>
<dbReference type="NCBIfam" id="TIGR00254">
    <property type="entry name" value="GGDEF"/>
    <property type="match status" value="1"/>
</dbReference>
<gene>
    <name evidence="5" type="ORF">GCM10010185_71580</name>
</gene>